<dbReference type="CDD" id="cd17546">
    <property type="entry name" value="REC_hyHK_CKI1_RcsC-like"/>
    <property type="match status" value="1"/>
</dbReference>
<dbReference type="Gene3D" id="3.40.50.2300">
    <property type="match status" value="1"/>
</dbReference>
<keyword evidence="11" id="KW-0812">Transmembrane</keyword>
<dbReference type="GO" id="GO:0009927">
    <property type="term" value="F:histidine phosphotransfer kinase activity"/>
    <property type="evidence" value="ECO:0007669"/>
    <property type="project" value="TreeGrafter"/>
</dbReference>
<feature type="modified residue" description="4-aspartylphosphate" evidence="9">
    <location>
        <position position="380"/>
    </location>
</feature>
<keyword evidence="4 9" id="KW-0597">Phosphoprotein</keyword>
<dbReference type="SMART" id="SM00388">
    <property type="entry name" value="HisKA"/>
    <property type="match status" value="1"/>
</dbReference>
<dbReference type="OrthoDB" id="9810305at2"/>
<evidence type="ECO:0000256" key="11">
    <source>
        <dbReference type="SAM" id="Phobius"/>
    </source>
</evidence>
<evidence type="ECO:0000313" key="15">
    <source>
        <dbReference type="Proteomes" id="UP000287361"/>
    </source>
</evidence>
<dbReference type="InterPro" id="IPR001789">
    <property type="entry name" value="Sig_transdc_resp-reg_receiver"/>
</dbReference>
<dbReference type="InterPro" id="IPR003594">
    <property type="entry name" value="HATPase_dom"/>
</dbReference>
<dbReference type="PROSITE" id="PS50110">
    <property type="entry name" value="RESPONSE_REGULATORY"/>
    <property type="match status" value="1"/>
</dbReference>
<dbReference type="InterPro" id="IPR005467">
    <property type="entry name" value="His_kinase_dom"/>
</dbReference>
<dbReference type="InterPro" id="IPR011006">
    <property type="entry name" value="CheY-like_superfamily"/>
</dbReference>
<accession>A0A401LFA1</accession>
<protein>
    <recommendedName>
        <fullName evidence="3">Stage 0 sporulation protein A homolog</fullName>
        <ecNumber evidence="2">2.7.13.3</ecNumber>
    </recommendedName>
</protein>
<organism evidence="14 15">
    <name type="scientific">Anaerotignum faecicola</name>
    <dbReference type="NCBI Taxonomy" id="2358141"/>
    <lineage>
        <taxon>Bacteria</taxon>
        <taxon>Bacillati</taxon>
        <taxon>Bacillota</taxon>
        <taxon>Clostridia</taxon>
        <taxon>Lachnospirales</taxon>
        <taxon>Anaerotignaceae</taxon>
        <taxon>Anaerotignum</taxon>
    </lineage>
</organism>
<proteinExistence type="predicted"/>
<name>A0A401LFA1_9FIRM</name>
<feature type="transmembrane region" description="Helical" evidence="11">
    <location>
        <begin position="40"/>
        <end position="57"/>
    </location>
</feature>
<keyword evidence="11" id="KW-1133">Transmembrane helix</keyword>
<dbReference type="SUPFAM" id="SSF52172">
    <property type="entry name" value="CheY-like"/>
    <property type="match status" value="1"/>
</dbReference>
<feature type="domain" description="Histidine kinase" evidence="12">
    <location>
        <begin position="87"/>
        <end position="311"/>
    </location>
</feature>
<keyword evidence="15" id="KW-1185">Reference proteome</keyword>
<evidence type="ECO:0000256" key="5">
    <source>
        <dbReference type="ARBA" id="ARBA00022679"/>
    </source>
</evidence>
<dbReference type="Pfam" id="PF02518">
    <property type="entry name" value="HATPase_c"/>
    <property type="match status" value="1"/>
</dbReference>
<evidence type="ECO:0000259" key="12">
    <source>
        <dbReference type="PROSITE" id="PS50109"/>
    </source>
</evidence>
<dbReference type="GO" id="GO:0005886">
    <property type="term" value="C:plasma membrane"/>
    <property type="evidence" value="ECO:0007669"/>
    <property type="project" value="TreeGrafter"/>
</dbReference>
<dbReference type="SMART" id="SM00448">
    <property type="entry name" value="REC"/>
    <property type="match status" value="1"/>
</dbReference>
<evidence type="ECO:0000259" key="13">
    <source>
        <dbReference type="PROSITE" id="PS50110"/>
    </source>
</evidence>
<sequence>MQCGYLVGTLCGILTLLYSMFFFSIDHSWIYFEPINRDKLIVVLLGLIANICVIGHLQQRNKNAMREISKLEAEGKIAAARAQILHNMSHDIRTPINGILGMAHIIESNPADTAKVLENVEKIEKSASALLSLANNVLDMNEMQSGNIQMERIPFRLALLCRETMENSKNLFPDNGLEFSFQVQAACEQELIGSSYHIKKILFNLYTNAIRYTQAGGLVATQITLLRETETQVVLQIKISDTGEGMSQEFIDTLLFEPFTQEKESARTKYQGSGLGMAIVKGLVDRMGGTITAESQLHKGSTFTLELPFEKPKEAAQQKKLASLSGVNILLADDNTLNLEIAEYILTEAGAVVTKAENGKDALELFKNAPENSFDIILMDVMMPEMDGLTATRRIRSLNRPDAERIPIFAVTASIFPGDIEKIKAAGMTAYLPKPLVWEELIAVLERYCEKADCPLQGV</sequence>
<reference evidence="14 15" key="1">
    <citation type="submission" date="2018-10" db="EMBL/GenBank/DDBJ databases">
        <title>Draft Genome Sequence of Anaerotignum sp. KCTC 15736.</title>
        <authorList>
            <person name="Choi S.H."/>
            <person name="Kim J.S."/>
            <person name="Kang S.W."/>
            <person name="Lee J.S."/>
            <person name="Park S.H."/>
        </authorList>
    </citation>
    <scope>NUCLEOTIDE SEQUENCE [LARGE SCALE GENOMIC DNA]</scope>
    <source>
        <strain evidence="14 15">KCTC 15736</strain>
    </source>
</reference>
<gene>
    <name evidence="14" type="ORF">KGMB03357_18640</name>
</gene>
<comment type="catalytic activity">
    <reaction evidence="1">
        <text>ATP + protein L-histidine = ADP + protein N-phospho-L-histidine.</text>
        <dbReference type="EC" id="2.7.13.3"/>
    </reaction>
</comment>
<feature type="domain" description="Response regulatory" evidence="13">
    <location>
        <begin position="328"/>
        <end position="449"/>
    </location>
</feature>
<keyword evidence="11" id="KW-0472">Membrane</keyword>
<dbReference type="InterPro" id="IPR004358">
    <property type="entry name" value="Sig_transdc_His_kin-like_C"/>
</dbReference>
<comment type="caution">
    <text evidence="14">The sequence shown here is derived from an EMBL/GenBank/DDBJ whole genome shotgun (WGS) entry which is preliminary data.</text>
</comment>
<dbReference type="GO" id="GO:0000155">
    <property type="term" value="F:phosphorelay sensor kinase activity"/>
    <property type="evidence" value="ECO:0007669"/>
    <property type="project" value="InterPro"/>
</dbReference>
<dbReference type="SMART" id="SM00387">
    <property type="entry name" value="HATPase_c"/>
    <property type="match status" value="1"/>
</dbReference>
<feature type="transmembrane region" description="Helical" evidence="11">
    <location>
        <begin position="5"/>
        <end position="25"/>
    </location>
</feature>
<dbReference type="Pfam" id="PF00072">
    <property type="entry name" value="Response_reg"/>
    <property type="match status" value="1"/>
</dbReference>
<comment type="function">
    <text evidence="8">May play the central regulatory role in sporulation. It may be an element of the effector pathway responsible for the activation of sporulation genes in response to nutritional stress. Spo0A may act in concert with spo0H (a sigma factor) to control the expression of some genes that are critical to the sporulation process.</text>
</comment>
<feature type="coiled-coil region" evidence="10">
    <location>
        <begin position="54"/>
        <end position="81"/>
    </location>
</feature>
<dbReference type="PANTHER" id="PTHR43047">
    <property type="entry name" value="TWO-COMPONENT HISTIDINE PROTEIN KINASE"/>
    <property type="match status" value="1"/>
</dbReference>
<keyword evidence="5" id="KW-0808">Transferase</keyword>
<dbReference type="PRINTS" id="PR00344">
    <property type="entry name" value="BCTRLSENSOR"/>
</dbReference>
<evidence type="ECO:0000256" key="8">
    <source>
        <dbReference type="ARBA" id="ARBA00024867"/>
    </source>
</evidence>
<dbReference type="AlphaFoldDB" id="A0A401LFA1"/>
<evidence type="ECO:0000256" key="6">
    <source>
        <dbReference type="ARBA" id="ARBA00022777"/>
    </source>
</evidence>
<evidence type="ECO:0000313" key="14">
    <source>
        <dbReference type="EMBL" id="GCB30203.1"/>
    </source>
</evidence>
<dbReference type="Gene3D" id="1.10.287.130">
    <property type="match status" value="1"/>
</dbReference>
<keyword evidence="7" id="KW-0902">Two-component regulatory system</keyword>
<dbReference type="InterPro" id="IPR036097">
    <property type="entry name" value="HisK_dim/P_sf"/>
</dbReference>
<dbReference type="InterPro" id="IPR036890">
    <property type="entry name" value="HATPase_C_sf"/>
</dbReference>
<dbReference type="Pfam" id="PF00512">
    <property type="entry name" value="HisKA"/>
    <property type="match status" value="1"/>
</dbReference>
<evidence type="ECO:0000256" key="1">
    <source>
        <dbReference type="ARBA" id="ARBA00000085"/>
    </source>
</evidence>
<dbReference type="Proteomes" id="UP000287361">
    <property type="component" value="Unassembled WGS sequence"/>
</dbReference>
<evidence type="ECO:0000256" key="9">
    <source>
        <dbReference type="PROSITE-ProRule" id="PRU00169"/>
    </source>
</evidence>
<dbReference type="EMBL" id="BHVZ01000010">
    <property type="protein sequence ID" value="GCB30203.1"/>
    <property type="molecule type" value="Genomic_DNA"/>
</dbReference>
<dbReference type="EC" id="2.7.13.3" evidence="2"/>
<dbReference type="CDD" id="cd00082">
    <property type="entry name" value="HisKA"/>
    <property type="match status" value="1"/>
</dbReference>
<dbReference type="PANTHER" id="PTHR43047:SF72">
    <property type="entry name" value="OSMOSENSING HISTIDINE PROTEIN KINASE SLN1"/>
    <property type="match status" value="1"/>
</dbReference>
<dbReference type="SUPFAM" id="SSF47384">
    <property type="entry name" value="Homodimeric domain of signal transducing histidine kinase"/>
    <property type="match status" value="1"/>
</dbReference>
<keyword evidence="10" id="KW-0175">Coiled coil</keyword>
<dbReference type="InterPro" id="IPR003661">
    <property type="entry name" value="HisK_dim/P_dom"/>
</dbReference>
<dbReference type="Gene3D" id="3.30.565.10">
    <property type="entry name" value="Histidine kinase-like ATPase, C-terminal domain"/>
    <property type="match status" value="1"/>
</dbReference>
<evidence type="ECO:0000256" key="7">
    <source>
        <dbReference type="ARBA" id="ARBA00023012"/>
    </source>
</evidence>
<dbReference type="SUPFAM" id="SSF55874">
    <property type="entry name" value="ATPase domain of HSP90 chaperone/DNA topoisomerase II/histidine kinase"/>
    <property type="match status" value="1"/>
</dbReference>
<evidence type="ECO:0000256" key="3">
    <source>
        <dbReference type="ARBA" id="ARBA00018672"/>
    </source>
</evidence>
<evidence type="ECO:0000256" key="2">
    <source>
        <dbReference type="ARBA" id="ARBA00012438"/>
    </source>
</evidence>
<evidence type="ECO:0000256" key="4">
    <source>
        <dbReference type="ARBA" id="ARBA00022553"/>
    </source>
</evidence>
<evidence type="ECO:0000256" key="10">
    <source>
        <dbReference type="SAM" id="Coils"/>
    </source>
</evidence>
<keyword evidence="6" id="KW-0418">Kinase</keyword>
<dbReference type="PROSITE" id="PS50109">
    <property type="entry name" value="HIS_KIN"/>
    <property type="match status" value="1"/>
</dbReference>